<dbReference type="SUPFAM" id="SSF56300">
    <property type="entry name" value="Metallo-dependent phosphatases"/>
    <property type="match status" value="1"/>
</dbReference>
<dbReference type="InterPro" id="IPR050341">
    <property type="entry name" value="PP1_catalytic_subunit"/>
</dbReference>
<dbReference type="PROSITE" id="PS00125">
    <property type="entry name" value="SER_THR_PHOSPHATASE"/>
    <property type="match status" value="1"/>
</dbReference>
<dbReference type="InterPro" id="IPR004843">
    <property type="entry name" value="Calcineurin-like_PHP"/>
</dbReference>
<dbReference type="AlphaFoldDB" id="A0A0M3KKG5"/>
<dbReference type="PANTHER" id="PTHR11668:SF491">
    <property type="entry name" value="SERINE_THREONINE-PROTEIN PHOSPHATASE"/>
    <property type="match status" value="1"/>
</dbReference>
<accession>A0A0M3KKG5</accession>
<evidence type="ECO:0000256" key="1">
    <source>
        <dbReference type="SAM" id="Phobius"/>
    </source>
</evidence>
<dbReference type="InterPro" id="IPR029052">
    <property type="entry name" value="Metallo-depent_PP-like"/>
</dbReference>
<evidence type="ECO:0000259" key="2">
    <source>
        <dbReference type="PROSITE" id="PS00125"/>
    </source>
</evidence>
<organism evidence="3">
    <name type="scientific">Anisakis simplex</name>
    <name type="common">Herring worm</name>
    <dbReference type="NCBI Taxonomy" id="6269"/>
    <lineage>
        <taxon>Eukaryota</taxon>
        <taxon>Metazoa</taxon>
        <taxon>Ecdysozoa</taxon>
        <taxon>Nematoda</taxon>
        <taxon>Chromadorea</taxon>
        <taxon>Rhabditida</taxon>
        <taxon>Spirurina</taxon>
        <taxon>Ascaridomorpha</taxon>
        <taxon>Ascaridoidea</taxon>
        <taxon>Anisakidae</taxon>
        <taxon>Anisakis</taxon>
        <taxon>Anisakis simplex complex</taxon>
    </lineage>
</organism>
<dbReference type="WBParaSite" id="ASIM_0002149501-mRNA-1">
    <property type="protein sequence ID" value="ASIM_0002149501-mRNA-1"/>
    <property type="gene ID" value="ASIM_0002149501"/>
</dbReference>
<dbReference type="GO" id="GO:0005634">
    <property type="term" value="C:nucleus"/>
    <property type="evidence" value="ECO:0007669"/>
    <property type="project" value="TreeGrafter"/>
</dbReference>
<proteinExistence type="predicted"/>
<keyword evidence="1" id="KW-0472">Membrane</keyword>
<reference evidence="3" key="1">
    <citation type="submission" date="2017-02" db="UniProtKB">
        <authorList>
            <consortium name="WormBaseParasite"/>
        </authorList>
    </citation>
    <scope>IDENTIFICATION</scope>
</reference>
<dbReference type="Gene3D" id="3.60.21.10">
    <property type="match status" value="1"/>
</dbReference>
<feature type="domain" description="Serine/threonine specific protein phosphatases" evidence="2">
    <location>
        <begin position="1"/>
        <end position="6"/>
    </location>
</feature>
<protein>
    <submittedName>
        <fullName evidence="3">SER_THR_PHOSPHATASE domain-containing protein</fullName>
    </submittedName>
</protein>
<feature type="transmembrane region" description="Helical" evidence="1">
    <location>
        <begin position="73"/>
        <end position="89"/>
    </location>
</feature>
<dbReference type="InterPro" id="IPR006186">
    <property type="entry name" value="Ser/Thr-sp_prot-phosphatase"/>
</dbReference>
<keyword evidence="1" id="KW-1133">Transmembrane helix</keyword>
<dbReference type="Pfam" id="PF00149">
    <property type="entry name" value="Metallophos"/>
    <property type="match status" value="1"/>
</dbReference>
<name>A0A0M3KKG5_ANISI</name>
<dbReference type="PANTHER" id="PTHR11668">
    <property type="entry name" value="SERINE/THREONINE PROTEIN PHOSPHATASE"/>
    <property type="match status" value="1"/>
</dbReference>
<evidence type="ECO:0000313" key="3">
    <source>
        <dbReference type="WBParaSite" id="ASIM_0002149501-mRNA-1"/>
    </source>
</evidence>
<sequence length="108" mass="12361">LRGNHEAAFINKNYGFYQELKDRFNESQALLLWKMFNDVFDYLPLAALVQGKILCMHGGIGPRLNKLDDIRNVIIYLLLLPLTSLFITFDVPKFGSNEEEAKGLSMSH</sequence>
<dbReference type="GO" id="GO:0004722">
    <property type="term" value="F:protein serine/threonine phosphatase activity"/>
    <property type="evidence" value="ECO:0007669"/>
    <property type="project" value="TreeGrafter"/>
</dbReference>
<keyword evidence="1" id="KW-0812">Transmembrane</keyword>
<dbReference type="GO" id="GO:0005737">
    <property type="term" value="C:cytoplasm"/>
    <property type="evidence" value="ECO:0007669"/>
    <property type="project" value="TreeGrafter"/>
</dbReference>